<dbReference type="AlphaFoldDB" id="A0A6J7G1X3"/>
<evidence type="ECO:0000313" key="1">
    <source>
        <dbReference type="EMBL" id="CAB4899315.1"/>
    </source>
</evidence>
<sequence>MAILVFDGECGFCRKRAAWLHSHDQSDLVIVAWQETDLDAINLSEQECSQRVQWVDGDQHRAGGAAIAKCLASCGQPWRTAGTLMQWPGIRVLTELGYQIVAANRRFL</sequence>
<protein>
    <submittedName>
        <fullName evidence="1">Unannotated protein</fullName>
    </submittedName>
</protein>
<accession>A0A6J7G1X3</accession>
<dbReference type="InterPro" id="IPR007263">
    <property type="entry name" value="DCC1-like"/>
</dbReference>
<name>A0A6J7G1X3_9ZZZZ</name>
<dbReference type="EMBL" id="CAFBMC010000040">
    <property type="protein sequence ID" value="CAB4899315.1"/>
    <property type="molecule type" value="Genomic_DNA"/>
</dbReference>
<gene>
    <name evidence="1" type="ORF">UFOPK3495_00871</name>
</gene>
<proteinExistence type="predicted"/>
<organism evidence="1">
    <name type="scientific">freshwater metagenome</name>
    <dbReference type="NCBI Taxonomy" id="449393"/>
    <lineage>
        <taxon>unclassified sequences</taxon>
        <taxon>metagenomes</taxon>
        <taxon>ecological metagenomes</taxon>
    </lineage>
</organism>
<reference evidence="1" key="1">
    <citation type="submission" date="2020-05" db="EMBL/GenBank/DDBJ databases">
        <authorList>
            <person name="Chiriac C."/>
            <person name="Salcher M."/>
            <person name="Ghai R."/>
            <person name="Kavagutti S V."/>
        </authorList>
    </citation>
    <scope>NUCLEOTIDE SEQUENCE</scope>
</reference>
<dbReference type="GO" id="GO:0015035">
    <property type="term" value="F:protein-disulfide reductase activity"/>
    <property type="evidence" value="ECO:0007669"/>
    <property type="project" value="InterPro"/>
</dbReference>
<dbReference type="Pfam" id="PF04134">
    <property type="entry name" value="DCC1-like"/>
    <property type="match status" value="1"/>
</dbReference>